<evidence type="ECO:0000313" key="2">
    <source>
        <dbReference type="EMBL" id="SEO53340.1"/>
    </source>
</evidence>
<protein>
    <submittedName>
        <fullName evidence="2">Gamma-glutamyl cyclotransferase, AIG2-like</fullName>
    </submittedName>
</protein>
<evidence type="ECO:0000313" key="3">
    <source>
        <dbReference type="Proteomes" id="UP000199126"/>
    </source>
</evidence>
<feature type="domain" description="Gamma-glutamylcyclotransferase AIG2-like" evidence="1">
    <location>
        <begin position="3"/>
        <end position="97"/>
    </location>
</feature>
<dbReference type="SUPFAM" id="SSF110857">
    <property type="entry name" value="Gamma-glutamyl cyclotransferase-like"/>
    <property type="match status" value="1"/>
</dbReference>
<dbReference type="Proteomes" id="UP000199126">
    <property type="component" value="Unassembled WGS sequence"/>
</dbReference>
<dbReference type="InterPro" id="IPR009288">
    <property type="entry name" value="AIG2-like_dom"/>
</dbReference>
<dbReference type="EMBL" id="FODV01000003">
    <property type="protein sequence ID" value="SEO53340.1"/>
    <property type="molecule type" value="Genomic_DNA"/>
</dbReference>
<dbReference type="InterPro" id="IPR036568">
    <property type="entry name" value="GGCT-like_sf"/>
</dbReference>
<dbReference type="Pfam" id="PF06094">
    <property type="entry name" value="GGACT"/>
    <property type="match status" value="1"/>
</dbReference>
<reference evidence="3" key="1">
    <citation type="submission" date="2016-10" db="EMBL/GenBank/DDBJ databases">
        <authorList>
            <person name="Varghese N."/>
            <person name="Submissions S."/>
        </authorList>
    </citation>
    <scope>NUCLEOTIDE SEQUENCE [LARGE SCALE GENOMIC DNA]</scope>
    <source>
        <strain evidence="3">CGMCC 1.10121</strain>
    </source>
</reference>
<dbReference type="AlphaFoldDB" id="A0A1H8QGI5"/>
<keyword evidence="3" id="KW-1185">Reference proteome</keyword>
<gene>
    <name evidence="2" type="ORF">SAMN04487948_103114</name>
</gene>
<evidence type="ECO:0000259" key="1">
    <source>
        <dbReference type="Pfam" id="PF06094"/>
    </source>
</evidence>
<dbReference type="Gene3D" id="3.10.490.10">
    <property type="entry name" value="Gamma-glutamyl cyclotransferase-like"/>
    <property type="match status" value="1"/>
</dbReference>
<organism evidence="2 3">
    <name type="scientific">Halogranum amylolyticum</name>
    <dbReference type="NCBI Taxonomy" id="660520"/>
    <lineage>
        <taxon>Archaea</taxon>
        <taxon>Methanobacteriati</taxon>
        <taxon>Methanobacteriota</taxon>
        <taxon>Stenosarchaea group</taxon>
        <taxon>Halobacteria</taxon>
        <taxon>Halobacteriales</taxon>
        <taxon>Haloferacaceae</taxon>
    </lineage>
</organism>
<dbReference type="InterPro" id="IPR013024">
    <property type="entry name" value="GGCT-like"/>
</dbReference>
<dbReference type="RefSeq" id="WP_089822250.1">
    <property type="nucleotide sequence ID" value="NZ_FODV01000003.1"/>
</dbReference>
<dbReference type="OrthoDB" id="198684at2157"/>
<dbReference type="GO" id="GO:0016740">
    <property type="term" value="F:transferase activity"/>
    <property type="evidence" value="ECO:0007669"/>
    <property type="project" value="UniProtKB-KW"/>
</dbReference>
<accession>A0A1H8QGI5</accession>
<name>A0A1H8QGI5_9EURY</name>
<proteinExistence type="predicted"/>
<sequence length="135" mass="14216">MDVFVYGTLTNPAQVAQVVDSYTFVGAAVLEGLHPVEGRYPTLAPGGSVGGRVLRTDDVSALDAYEGVDRGLYVRVSVPWDETAESLGDDAVAVYVGDPDRLAVGDAVSWPGAGSLGDRVERYVATNEVTVRPTD</sequence>
<dbReference type="CDD" id="cd06661">
    <property type="entry name" value="GGCT_like"/>
    <property type="match status" value="1"/>
</dbReference>
<keyword evidence="2" id="KW-0808">Transferase</keyword>